<comment type="caution">
    <text evidence="2">The sequence shown here is derived from an EMBL/GenBank/DDBJ whole genome shotgun (WGS) entry which is preliminary data.</text>
</comment>
<protein>
    <submittedName>
        <fullName evidence="2">IS1595 family transposase</fullName>
    </submittedName>
</protein>
<dbReference type="Pfam" id="PF12762">
    <property type="entry name" value="DDE_Tnp_IS1595"/>
    <property type="match status" value="1"/>
</dbReference>
<dbReference type="Proteomes" id="UP000603506">
    <property type="component" value="Unassembled WGS sequence"/>
</dbReference>
<feature type="domain" description="ISXO2-like transposase" evidence="1">
    <location>
        <begin position="129"/>
        <end position="267"/>
    </location>
</feature>
<dbReference type="RefSeq" id="WP_203094141.1">
    <property type="nucleotide sequence ID" value="NZ_JAESPH010000017.1"/>
</dbReference>
<proteinExistence type="predicted"/>
<dbReference type="SMART" id="SM01126">
    <property type="entry name" value="DDE_Tnp_IS1595"/>
    <property type="match status" value="1"/>
</dbReference>
<dbReference type="EMBL" id="JAEUAH010000005">
    <property type="protein sequence ID" value="MBM0650205.1"/>
    <property type="molecule type" value="Genomic_DNA"/>
</dbReference>
<dbReference type="NCBIfam" id="NF033547">
    <property type="entry name" value="transpos_IS1595"/>
    <property type="match status" value="1"/>
</dbReference>
<reference evidence="2 3" key="1">
    <citation type="submission" date="2021-01" db="EMBL/GenBank/DDBJ databases">
        <title>Evidence that Capnocytophaga endodontalis is a later homotypic synonym for Capnocytophaga genospecies AHN8471, and request for opinion on proposed recognition of strain AHN8471 as type strain of the species.</title>
        <authorList>
            <person name="Nicholson A.C."/>
            <person name="Hopper C.L."/>
            <person name="Gulvik C.A."/>
            <person name="Mcquiston J.R."/>
            <person name="Lau E.F."/>
        </authorList>
    </citation>
    <scope>NUCLEOTIDE SEQUENCE [LARGE SCALE GENOMIC DNA]</scope>
    <source>
        <strain evidence="2 3">AHN9576</strain>
    </source>
</reference>
<organism evidence="2 3">
    <name type="scientific">Capnocytophaga genosp. AHN8471</name>
    <dbReference type="NCBI Taxonomy" id="327574"/>
    <lineage>
        <taxon>Bacteria</taxon>
        <taxon>Pseudomonadati</taxon>
        <taxon>Bacteroidota</taxon>
        <taxon>Flavobacteriia</taxon>
        <taxon>Flavobacteriales</taxon>
        <taxon>Flavobacteriaceae</taxon>
        <taxon>Capnocytophaga</taxon>
    </lineage>
</organism>
<name>A0ABS1YUY3_9FLAO</name>
<keyword evidence="3" id="KW-1185">Reference proteome</keyword>
<accession>A0ABS1YUY3</accession>
<evidence type="ECO:0000313" key="2">
    <source>
        <dbReference type="EMBL" id="MBM0650205.1"/>
    </source>
</evidence>
<dbReference type="InterPro" id="IPR024445">
    <property type="entry name" value="Tnp_ISXO2-like"/>
</dbReference>
<evidence type="ECO:0000259" key="1">
    <source>
        <dbReference type="SMART" id="SM01126"/>
    </source>
</evidence>
<evidence type="ECO:0000313" key="3">
    <source>
        <dbReference type="Proteomes" id="UP000603506"/>
    </source>
</evidence>
<sequence>MTNLFKGQSLLEFTERFKTDLDCEEYLASIKWEKGYCCRKCGHTKYQVRKDFSRTCNICSDTESPTAGTLFHKLKFGLLKAFYICFEMSTTTKSLSASQVARRYDISRQTAHYFMHKVREAMKSSESQKMDGKVQVDEFTIGGKEEGKQGRSYDAKKKKVLCAIQLSNQGKVKRFYAFKIPDYSSKSLRTIFDKHIDKTAYITTDQWKGYRPIKDYNITQKPSNDGKNFPILHKVIHQVKSWIRGIYSWVSEFNIDRYLAEYSFRINRSQSKETIFNNLIKRLIERKPIFQSQLVCP</sequence>
<gene>
    <name evidence="2" type="ORF">JNB19_05470</name>
</gene>